<dbReference type="Proteomes" id="UP000027222">
    <property type="component" value="Unassembled WGS sequence"/>
</dbReference>
<accession>A0A067SPY0</accession>
<keyword evidence="2" id="KW-1185">Reference proteome</keyword>
<sequence>MAIMDCAKLEIIPPSSFLTSRNPVDPLPLPPELTSQIFVYAYLERLQKDGHWRRRSLPIELGWICRSWRGFAWSMPELWSTVVLRLGNTKGDKIDVIHLTLLREWLSRARSHKLEIYLETMDGVDFLQPPFETLHLLKEYHAQWGAIYLRIPAWWCKVLGGANTKLPFPNLRSILFDGDHLQTSAFGGPCPLDLTNAPLLTRLTLGNFALLDSNENLKLPLEQITHIDTTKIDLMQHLSLFPKLMEIRFKNVQPVRFGGQQPNIMHPKIRSLYLHFLHESDANRFLAVLFAPAVKTLGLDITGKSRDFMMDTISPFIDRSQCRLTHLYVRFNINDFGDEQDLIEFLATLPELKELRIRDPFRSSVGLSHIFFDVLSPFYISHQPYLPLLESLSYEGPLWLKPQDFLQPLILRATLHEDGVNGSDQVALVVLKKVRITADLYEDEEELHTPCSPLIHTFHTNLQDLVGRKVFELTNRDGTWWRL</sequence>
<proteinExistence type="predicted"/>
<name>A0A067SPY0_GALM3</name>
<dbReference type="OrthoDB" id="2269034at2759"/>
<organism evidence="1 2">
    <name type="scientific">Galerina marginata (strain CBS 339.88)</name>
    <dbReference type="NCBI Taxonomy" id="685588"/>
    <lineage>
        <taxon>Eukaryota</taxon>
        <taxon>Fungi</taxon>
        <taxon>Dikarya</taxon>
        <taxon>Basidiomycota</taxon>
        <taxon>Agaricomycotina</taxon>
        <taxon>Agaricomycetes</taxon>
        <taxon>Agaricomycetidae</taxon>
        <taxon>Agaricales</taxon>
        <taxon>Agaricineae</taxon>
        <taxon>Strophariaceae</taxon>
        <taxon>Galerina</taxon>
    </lineage>
</organism>
<evidence type="ECO:0000313" key="1">
    <source>
        <dbReference type="EMBL" id="KDR72975.1"/>
    </source>
</evidence>
<evidence type="ECO:0008006" key="3">
    <source>
        <dbReference type="Google" id="ProtNLM"/>
    </source>
</evidence>
<gene>
    <name evidence="1" type="ORF">GALMADRAFT_743601</name>
</gene>
<evidence type="ECO:0000313" key="2">
    <source>
        <dbReference type="Proteomes" id="UP000027222"/>
    </source>
</evidence>
<reference evidence="2" key="1">
    <citation type="journal article" date="2014" name="Proc. Natl. Acad. Sci. U.S.A.">
        <title>Extensive sampling of basidiomycete genomes demonstrates inadequacy of the white-rot/brown-rot paradigm for wood decay fungi.</title>
        <authorList>
            <person name="Riley R."/>
            <person name="Salamov A.A."/>
            <person name="Brown D.W."/>
            <person name="Nagy L.G."/>
            <person name="Floudas D."/>
            <person name="Held B.W."/>
            <person name="Levasseur A."/>
            <person name="Lombard V."/>
            <person name="Morin E."/>
            <person name="Otillar R."/>
            <person name="Lindquist E.A."/>
            <person name="Sun H."/>
            <person name="LaButti K.M."/>
            <person name="Schmutz J."/>
            <person name="Jabbour D."/>
            <person name="Luo H."/>
            <person name="Baker S.E."/>
            <person name="Pisabarro A.G."/>
            <person name="Walton J.D."/>
            <person name="Blanchette R.A."/>
            <person name="Henrissat B."/>
            <person name="Martin F."/>
            <person name="Cullen D."/>
            <person name="Hibbett D.S."/>
            <person name="Grigoriev I.V."/>
        </authorList>
    </citation>
    <scope>NUCLEOTIDE SEQUENCE [LARGE SCALE GENOMIC DNA]</scope>
    <source>
        <strain evidence="2">CBS 339.88</strain>
    </source>
</reference>
<dbReference type="AlphaFoldDB" id="A0A067SPY0"/>
<dbReference type="Gene3D" id="3.80.10.10">
    <property type="entry name" value="Ribonuclease Inhibitor"/>
    <property type="match status" value="1"/>
</dbReference>
<dbReference type="SUPFAM" id="SSF52047">
    <property type="entry name" value="RNI-like"/>
    <property type="match status" value="1"/>
</dbReference>
<dbReference type="InterPro" id="IPR032675">
    <property type="entry name" value="LRR_dom_sf"/>
</dbReference>
<protein>
    <recommendedName>
        <fullName evidence="3">F-box domain-containing protein</fullName>
    </recommendedName>
</protein>
<dbReference type="EMBL" id="KL142387">
    <property type="protein sequence ID" value="KDR72975.1"/>
    <property type="molecule type" value="Genomic_DNA"/>
</dbReference>
<dbReference type="HOGENOM" id="CLU_040827_0_0_1"/>